<dbReference type="EMBL" id="VIAR01000015">
    <property type="protein sequence ID" value="TQD34026.1"/>
    <property type="molecule type" value="Genomic_DNA"/>
</dbReference>
<organism evidence="2 3">
    <name type="scientific">Haloflavibacter putidus</name>
    <dbReference type="NCBI Taxonomy" id="2576776"/>
    <lineage>
        <taxon>Bacteria</taxon>
        <taxon>Pseudomonadati</taxon>
        <taxon>Bacteroidota</taxon>
        <taxon>Flavobacteriia</taxon>
        <taxon>Flavobacteriales</taxon>
        <taxon>Flavobacteriaceae</taxon>
        <taxon>Haloflavibacter</taxon>
    </lineage>
</organism>
<dbReference type="SUPFAM" id="SSF69000">
    <property type="entry name" value="FAD-dependent thiol oxidase"/>
    <property type="match status" value="1"/>
</dbReference>
<evidence type="ECO:0000313" key="3">
    <source>
        <dbReference type="Proteomes" id="UP000317169"/>
    </source>
</evidence>
<keyword evidence="1" id="KW-1133">Transmembrane helix</keyword>
<feature type="transmembrane region" description="Helical" evidence="1">
    <location>
        <begin position="12"/>
        <end position="37"/>
    </location>
</feature>
<protein>
    <recommendedName>
        <fullName evidence="4">Phage abortive infection protein</fullName>
    </recommendedName>
</protein>
<evidence type="ECO:0000256" key="1">
    <source>
        <dbReference type="SAM" id="Phobius"/>
    </source>
</evidence>
<dbReference type="AlphaFoldDB" id="A0A507Z8I4"/>
<dbReference type="RefSeq" id="WP_141422647.1">
    <property type="nucleotide sequence ID" value="NZ_VIAR01000015.1"/>
</dbReference>
<sequence length="216" mass="25872">MIEETYRNSEFINSIIIAAIGLFGVVLGVVVSNIISWKLKSKESRLRIKEKIFDRRLKAHEEILEITKLLRTMVSTHEIDQKSYFITYPGVLSSKKDFENFIWKFHNAVNFNSHWLEWELRKEIFYAQDYIQNVQKHLNEIRDEKIIEYAKFLKTDFKSLADILEEKTINFLLIDIHKINIDPKNRKFQYSTSERKRKINDTELIKKLNEINAMKK</sequence>
<dbReference type="Proteomes" id="UP000317169">
    <property type="component" value="Unassembled WGS sequence"/>
</dbReference>
<gene>
    <name evidence="2" type="ORF">FKR84_12460</name>
</gene>
<accession>A0A507Z8I4</accession>
<comment type="caution">
    <text evidence="2">The sequence shown here is derived from an EMBL/GenBank/DDBJ whole genome shotgun (WGS) entry which is preliminary data.</text>
</comment>
<evidence type="ECO:0000313" key="2">
    <source>
        <dbReference type="EMBL" id="TQD34026.1"/>
    </source>
</evidence>
<name>A0A507Z8I4_9FLAO</name>
<dbReference type="InterPro" id="IPR036774">
    <property type="entry name" value="ERV/ALR_sulphydryl_oxid_sf"/>
</dbReference>
<evidence type="ECO:0008006" key="4">
    <source>
        <dbReference type="Google" id="ProtNLM"/>
    </source>
</evidence>
<reference evidence="2 3" key="1">
    <citation type="submission" date="2019-06" db="EMBL/GenBank/DDBJ databases">
        <title>Flavibacter putida gen. nov., sp. nov., a novel marine bacterium of the family Flavobacteriaceae isolated from coastal seawater.</title>
        <authorList>
            <person name="Feng X."/>
        </authorList>
    </citation>
    <scope>NUCLEOTIDE SEQUENCE [LARGE SCALE GENOMIC DNA]</scope>
    <source>
        <strain evidence="2 3">PLHSN227</strain>
    </source>
</reference>
<keyword evidence="1" id="KW-0812">Transmembrane</keyword>
<proteinExistence type="predicted"/>
<keyword evidence="1" id="KW-0472">Membrane</keyword>
<keyword evidence="3" id="KW-1185">Reference proteome</keyword>
<dbReference type="OrthoDB" id="951070at2"/>
<dbReference type="GO" id="GO:0016972">
    <property type="term" value="F:thiol oxidase activity"/>
    <property type="evidence" value="ECO:0007669"/>
    <property type="project" value="InterPro"/>
</dbReference>